<accession>A0ACB9ZTV5</accession>
<protein>
    <submittedName>
        <fullName evidence="1">Uncharacterized protein</fullName>
    </submittedName>
</protein>
<keyword evidence="2" id="KW-1185">Reference proteome</keyword>
<evidence type="ECO:0000313" key="1">
    <source>
        <dbReference type="EMBL" id="KAI5651154.1"/>
    </source>
</evidence>
<sequence length="276" mass="30307">MCPRGHQVGKHVWYTRMIWNGIISHLKWNGILFPFQRGLLSMTSAETKNEKNAKPRTEIYNQVTPLPELAPEIIKGEIPRPQGPTKLSDTQMEDVNHGDSAALQTGGQALVHTRNHPPHWRGGHKYAGNAIIFSADAEGKVAGHWYGYVTPDDVPALIDQHIGKGEIIERIWRGQMGASVEKPNESVEKPNEVQNQTLANGVELKNDEVKESISSCCQGAKGFSCCRDGSSEVKQGEQGVGKFSKWIGQRDVLAAISVVGAVAVVAVAYGFYRRSK</sequence>
<dbReference type="EMBL" id="CM044708">
    <property type="protein sequence ID" value="KAI5651154.1"/>
    <property type="molecule type" value="Genomic_DNA"/>
</dbReference>
<organism evidence="1 2">
    <name type="scientific">Catharanthus roseus</name>
    <name type="common">Madagascar periwinkle</name>
    <name type="synonym">Vinca rosea</name>
    <dbReference type="NCBI Taxonomy" id="4058"/>
    <lineage>
        <taxon>Eukaryota</taxon>
        <taxon>Viridiplantae</taxon>
        <taxon>Streptophyta</taxon>
        <taxon>Embryophyta</taxon>
        <taxon>Tracheophyta</taxon>
        <taxon>Spermatophyta</taxon>
        <taxon>Magnoliopsida</taxon>
        <taxon>eudicotyledons</taxon>
        <taxon>Gunneridae</taxon>
        <taxon>Pentapetalae</taxon>
        <taxon>asterids</taxon>
        <taxon>lamiids</taxon>
        <taxon>Gentianales</taxon>
        <taxon>Apocynaceae</taxon>
        <taxon>Rauvolfioideae</taxon>
        <taxon>Vinceae</taxon>
        <taxon>Catharanthinae</taxon>
        <taxon>Catharanthus</taxon>
    </lineage>
</organism>
<comment type="caution">
    <text evidence="1">The sequence shown here is derived from an EMBL/GenBank/DDBJ whole genome shotgun (WGS) entry which is preliminary data.</text>
</comment>
<proteinExistence type="predicted"/>
<reference evidence="2" key="1">
    <citation type="journal article" date="2023" name="Nat. Plants">
        <title>Single-cell RNA sequencing provides a high-resolution roadmap for understanding the multicellular compartmentation of specialized metabolism.</title>
        <authorList>
            <person name="Sun S."/>
            <person name="Shen X."/>
            <person name="Li Y."/>
            <person name="Li Y."/>
            <person name="Wang S."/>
            <person name="Li R."/>
            <person name="Zhang H."/>
            <person name="Shen G."/>
            <person name="Guo B."/>
            <person name="Wei J."/>
            <person name="Xu J."/>
            <person name="St-Pierre B."/>
            <person name="Chen S."/>
            <person name="Sun C."/>
        </authorList>
    </citation>
    <scope>NUCLEOTIDE SEQUENCE [LARGE SCALE GENOMIC DNA]</scope>
</reference>
<dbReference type="Proteomes" id="UP001060085">
    <property type="component" value="Linkage Group LG08"/>
</dbReference>
<name>A0ACB9ZTV5_CATRO</name>
<gene>
    <name evidence="1" type="ORF">M9H77_37159</name>
</gene>
<evidence type="ECO:0000313" key="2">
    <source>
        <dbReference type="Proteomes" id="UP001060085"/>
    </source>
</evidence>